<organism evidence="1 2">
    <name type="scientific">Lepidopterella palustris CBS 459.81</name>
    <dbReference type="NCBI Taxonomy" id="1314670"/>
    <lineage>
        <taxon>Eukaryota</taxon>
        <taxon>Fungi</taxon>
        <taxon>Dikarya</taxon>
        <taxon>Ascomycota</taxon>
        <taxon>Pezizomycotina</taxon>
        <taxon>Dothideomycetes</taxon>
        <taxon>Pleosporomycetidae</taxon>
        <taxon>Mytilinidiales</taxon>
        <taxon>Argynnaceae</taxon>
        <taxon>Lepidopterella</taxon>
    </lineage>
</organism>
<name>A0A8E2JF85_9PEZI</name>
<proteinExistence type="predicted"/>
<dbReference type="AlphaFoldDB" id="A0A8E2JF85"/>
<evidence type="ECO:0000313" key="1">
    <source>
        <dbReference type="EMBL" id="OCK80313.1"/>
    </source>
</evidence>
<keyword evidence="2" id="KW-1185">Reference proteome</keyword>
<accession>A0A8E2JF85</accession>
<dbReference type="Proteomes" id="UP000250266">
    <property type="component" value="Unassembled WGS sequence"/>
</dbReference>
<sequence length="654" mass="74777">MATPTGTASYSNLERLPLLALELICEYLSSCNSGRRSLFAFSLASKRCCAAAARERFERVHIAPQDRHQLEQVLARCNEIFRVDERTKYVRRARISGQVTFEAESVNQYLRDRQLQVWTDPDDNDHDEENSFSKPTSLMYFRGSAPACTQENRSRANEAWKPAAQFLASCTGLKDLYWASDDQVPRCILDMLRTNLPKCHLHVHTFSLRSLYQERGRLHDVDVDEYALATSPSLYGICVASTHLDSDGNIDYNEEAALQIVAGAAPNLRSVCMWHKLAGNSPKLLEAMRSPRPPWQGFFAERAETPQISQGRLWSLSFGGVSSIFHQRLQNWTSHTNFKELRSLDLSIRIDRQSLQTLTRMAEGGIFESLQKLSFLGVTDVAGNDADVAFSHLLSALPPLTSLTDESCNGEEDGRSAGSKVTFIPILERHGPSLKNFKSRNWFPYEDVQKVRQQCPNLRGLHVKLQHTEHDKEDKRMYQVLGSFPLIEKLTITFYNPYPPGEEENDLPIGFYKVNKTFSPQRLRSAFIARAMDVQRAQSIFQLILAANRAARPGVIPSFQHLKLRSVGDEQPWNDFERLLDWVGRSWVCERRFADIDSDDAIVREIGMSERLQLKESMEEAKDERRVWEEIWPEAKGRSDWMDVWHSFPLGQDL</sequence>
<reference evidence="1 2" key="1">
    <citation type="journal article" date="2016" name="Nat. Commun.">
        <title>Ectomycorrhizal ecology is imprinted in the genome of the dominant symbiotic fungus Cenococcum geophilum.</title>
        <authorList>
            <consortium name="DOE Joint Genome Institute"/>
            <person name="Peter M."/>
            <person name="Kohler A."/>
            <person name="Ohm R.A."/>
            <person name="Kuo A."/>
            <person name="Krutzmann J."/>
            <person name="Morin E."/>
            <person name="Arend M."/>
            <person name="Barry K.W."/>
            <person name="Binder M."/>
            <person name="Choi C."/>
            <person name="Clum A."/>
            <person name="Copeland A."/>
            <person name="Grisel N."/>
            <person name="Haridas S."/>
            <person name="Kipfer T."/>
            <person name="LaButti K."/>
            <person name="Lindquist E."/>
            <person name="Lipzen A."/>
            <person name="Maire R."/>
            <person name="Meier B."/>
            <person name="Mihaltcheva S."/>
            <person name="Molinier V."/>
            <person name="Murat C."/>
            <person name="Poggeler S."/>
            <person name="Quandt C.A."/>
            <person name="Sperisen C."/>
            <person name="Tritt A."/>
            <person name="Tisserant E."/>
            <person name="Crous P.W."/>
            <person name="Henrissat B."/>
            <person name="Nehls U."/>
            <person name="Egli S."/>
            <person name="Spatafora J.W."/>
            <person name="Grigoriev I.V."/>
            <person name="Martin F.M."/>
        </authorList>
    </citation>
    <scope>NUCLEOTIDE SEQUENCE [LARGE SCALE GENOMIC DNA]</scope>
    <source>
        <strain evidence="1 2">CBS 459.81</strain>
    </source>
</reference>
<gene>
    <name evidence="1" type="ORF">K432DRAFT_382319</name>
</gene>
<dbReference type="Gene3D" id="3.80.10.10">
    <property type="entry name" value="Ribonuclease Inhibitor"/>
    <property type="match status" value="1"/>
</dbReference>
<dbReference type="EMBL" id="KV744965">
    <property type="protein sequence ID" value="OCK80313.1"/>
    <property type="molecule type" value="Genomic_DNA"/>
</dbReference>
<dbReference type="OrthoDB" id="3945550at2759"/>
<evidence type="ECO:0000313" key="2">
    <source>
        <dbReference type="Proteomes" id="UP000250266"/>
    </source>
</evidence>
<dbReference type="InterPro" id="IPR032675">
    <property type="entry name" value="LRR_dom_sf"/>
</dbReference>
<protein>
    <submittedName>
        <fullName evidence="1">Uncharacterized protein</fullName>
    </submittedName>
</protein>